<sequence length="69" mass="7620">MGTKKDSAAPTAPADLIYYDKAYSQRSLFLPSGRELVVLRARLVVPADDDEARQFLDARGDFESLSQEG</sequence>
<organism evidence="1 2">
    <name type="scientific">Pseudomonas juntendi</name>
    <dbReference type="NCBI Taxonomy" id="2666183"/>
    <lineage>
        <taxon>Bacteria</taxon>
        <taxon>Pseudomonadati</taxon>
        <taxon>Pseudomonadota</taxon>
        <taxon>Gammaproteobacteria</taxon>
        <taxon>Pseudomonadales</taxon>
        <taxon>Pseudomonadaceae</taxon>
        <taxon>Pseudomonas</taxon>
    </lineage>
</organism>
<dbReference type="Proteomes" id="UP001217631">
    <property type="component" value="Chromosome"/>
</dbReference>
<evidence type="ECO:0000313" key="2">
    <source>
        <dbReference type="Proteomes" id="UP001217631"/>
    </source>
</evidence>
<gene>
    <name evidence="1" type="ORF">PWA60_05675</name>
</gene>
<reference evidence="1" key="1">
    <citation type="submission" date="2023-02" db="EMBL/GenBank/DDBJ databases">
        <title>tmexCD-toprJ-like cluster.</title>
        <authorList>
            <person name="Gao X."/>
            <person name="Wang C."/>
            <person name="Liu J."/>
        </authorList>
    </citation>
    <scope>NUCLEOTIDE SEQUENCE</scope>
    <source>
        <strain evidence="1">GDW21C697WI</strain>
    </source>
</reference>
<protein>
    <submittedName>
        <fullName evidence="1">Uncharacterized protein</fullName>
    </submittedName>
</protein>
<evidence type="ECO:0000313" key="1">
    <source>
        <dbReference type="EMBL" id="WEA21690.1"/>
    </source>
</evidence>
<accession>A0AAJ5S410</accession>
<dbReference type="RefSeq" id="WP_275000192.1">
    <property type="nucleotide sequence ID" value="NZ_CP118677.1"/>
</dbReference>
<name>A0AAJ5S410_9PSED</name>
<dbReference type="AlphaFoldDB" id="A0AAJ5S410"/>
<dbReference type="EMBL" id="CP118677">
    <property type="protein sequence ID" value="WEA21690.1"/>
    <property type="molecule type" value="Genomic_DNA"/>
</dbReference>
<proteinExistence type="predicted"/>